<accession>A0A7C9PEL1</accession>
<feature type="region of interest" description="Disordered" evidence="1">
    <location>
        <begin position="499"/>
        <end position="518"/>
    </location>
</feature>
<reference evidence="2 3" key="1">
    <citation type="submission" date="2020-02" db="EMBL/GenBank/DDBJ databases">
        <title>Ideonella bacterium strain TBM-1.</title>
        <authorList>
            <person name="Chen W.-M."/>
        </authorList>
    </citation>
    <scope>NUCLEOTIDE SEQUENCE [LARGE SCALE GENOMIC DNA]</scope>
    <source>
        <strain evidence="2 3">TBM-1</strain>
    </source>
</reference>
<evidence type="ECO:0000313" key="3">
    <source>
        <dbReference type="Proteomes" id="UP000484255"/>
    </source>
</evidence>
<comment type="caution">
    <text evidence="2">The sequence shown here is derived from an EMBL/GenBank/DDBJ whole genome shotgun (WGS) entry which is preliminary data.</text>
</comment>
<keyword evidence="3" id="KW-1185">Reference proteome</keyword>
<name>A0A7C9PEL1_9BURK</name>
<dbReference type="EMBL" id="JAAGOH010000001">
    <property type="protein sequence ID" value="NDY89729.1"/>
    <property type="molecule type" value="Genomic_DNA"/>
</dbReference>
<evidence type="ECO:0008006" key="4">
    <source>
        <dbReference type="Google" id="ProtNLM"/>
    </source>
</evidence>
<dbReference type="Proteomes" id="UP000484255">
    <property type="component" value="Unassembled WGS sequence"/>
</dbReference>
<organism evidence="2 3">
    <name type="scientific">Ideonella livida</name>
    <dbReference type="NCBI Taxonomy" id="2707176"/>
    <lineage>
        <taxon>Bacteria</taxon>
        <taxon>Pseudomonadati</taxon>
        <taxon>Pseudomonadota</taxon>
        <taxon>Betaproteobacteria</taxon>
        <taxon>Burkholderiales</taxon>
        <taxon>Sphaerotilaceae</taxon>
        <taxon>Ideonella</taxon>
    </lineage>
</organism>
<evidence type="ECO:0000313" key="2">
    <source>
        <dbReference type="EMBL" id="NDY89729.1"/>
    </source>
</evidence>
<protein>
    <recommendedName>
        <fullName evidence="4">Phage tail collar domain-containing protein</fullName>
    </recommendedName>
</protein>
<dbReference type="SUPFAM" id="SSF88874">
    <property type="entry name" value="Receptor-binding domain of short tail fibre protein gp12"/>
    <property type="match status" value="1"/>
</dbReference>
<gene>
    <name evidence="2" type="ORF">G3A44_00815</name>
</gene>
<evidence type="ECO:0000256" key="1">
    <source>
        <dbReference type="SAM" id="MobiDB-lite"/>
    </source>
</evidence>
<proteinExistence type="predicted"/>
<dbReference type="AlphaFoldDB" id="A0A7C9PEL1"/>
<sequence length="532" mass="54281">MALPVTPILTTVGKAAASAAYAAGESISVTHVVLGKAAGYVPAQSQTSLVQPVEVCQITYGASTGSSATLTALASGFAGAQYQATEVGFYIGGAPSAGGVLFAVYSAPGWVCAHRGGADVDLASSWTLDLSEVPAGSVTVTVDPSSGYDASVMHAHTEHADPHGQYVRHDAPQSLSDVSQAQARANVAAEKAGTMALAMAAHAESPGHDGLYLRHDAMQSLDVTARSRARANINAADDAEVVKRDGSVAMLGALQLPGNASAALHAVPKQQLEAYVASQLSSLPGDKYLQGLASYNQWSNVLTLAMNDGTTVDVDMTELLADAASTAIGQHTGETAHLSVSQVQDMINASVAAAVRACRPVGQVFGHYGESAPAGSVEIAGQLLARDGQYGELWGHAQAAGKVVSDAVWLAGGGSHTMFSSGDGWSTFRMPRFGGEFARFADRGAGVEPGRGIGAWVGDKLRLHGHPYIAGTGNGDTDPDGGIATEGNGTVSVHPAYTGAPENNSGQAKLIGGTGENETAPRSVGLLACMWY</sequence>
<dbReference type="RefSeq" id="WP_163455583.1">
    <property type="nucleotide sequence ID" value="NZ_JAAGOH010000001.1"/>
</dbReference>